<name>A0A0C3D1T6_9AGAM</name>
<accession>A0A0C3D1T6</accession>
<dbReference type="InParanoid" id="A0A0C3D1T6"/>
<organism evidence="1 2">
    <name type="scientific">Scleroderma citrinum Foug A</name>
    <dbReference type="NCBI Taxonomy" id="1036808"/>
    <lineage>
        <taxon>Eukaryota</taxon>
        <taxon>Fungi</taxon>
        <taxon>Dikarya</taxon>
        <taxon>Basidiomycota</taxon>
        <taxon>Agaricomycotina</taxon>
        <taxon>Agaricomycetes</taxon>
        <taxon>Agaricomycetidae</taxon>
        <taxon>Boletales</taxon>
        <taxon>Sclerodermatineae</taxon>
        <taxon>Sclerodermataceae</taxon>
        <taxon>Scleroderma</taxon>
    </lineage>
</organism>
<evidence type="ECO:0000313" key="2">
    <source>
        <dbReference type="Proteomes" id="UP000053989"/>
    </source>
</evidence>
<dbReference type="EMBL" id="KN822735">
    <property type="protein sequence ID" value="KIM50081.1"/>
    <property type="molecule type" value="Genomic_DNA"/>
</dbReference>
<dbReference type="Proteomes" id="UP000053989">
    <property type="component" value="Unassembled WGS sequence"/>
</dbReference>
<reference evidence="2" key="2">
    <citation type="submission" date="2015-01" db="EMBL/GenBank/DDBJ databases">
        <title>Evolutionary Origins and Diversification of the Mycorrhizal Mutualists.</title>
        <authorList>
            <consortium name="DOE Joint Genome Institute"/>
            <consortium name="Mycorrhizal Genomics Consortium"/>
            <person name="Kohler A."/>
            <person name="Kuo A."/>
            <person name="Nagy L.G."/>
            <person name="Floudas D."/>
            <person name="Copeland A."/>
            <person name="Barry K.W."/>
            <person name="Cichocki N."/>
            <person name="Veneault-Fourrey C."/>
            <person name="LaButti K."/>
            <person name="Lindquist E.A."/>
            <person name="Lipzen A."/>
            <person name="Lundell T."/>
            <person name="Morin E."/>
            <person name="Murat C."/>
            <person name="Riley R."/>
            <person name="Ohm R."/>
            <person name="Sun H."/>
            <person name="Tunlid A."/>
            <person name="Henrissat B."/>
            <person name="Grigoriev I.V."/>
            <person name="Hibbett D.S."/>
            <person name="Martin F."/>
        </authorList>
    </citation>
    <scope>NUCLEOTIDE SEQUENCE [LARGE SCALE GENOMIC DNA]</scope>
    <source>
        <strain evidence="2">Foug A</strain>
    </source>
</reference>
<sequence>MSPTDDTTPDATINALKCHINTLEEITLSDRVEDLVNEADRCACIELDSDNNNHPAFTEELRRTACTATTESCCGGSHP</sequence>
<dbReference type="AlphaFoldDB" id="A0A0C3D1T6"/>
<reference evidence="1 2" key="1">
    <citation type="submission" date="2014-04" db="EMBL/GenBank/DDBJ databases">
        <authorList>
            <consortium name="DOE Joint Genome Institute"/>
            <person name="Kuo A."/>
            <person name="Kohler A."/>
            <person name="Nagy L.G."/>
            <person name="Floudas D."/>
            <person name="Copeland A."/>
            <person name="Barry K.W."/>
            <person name="Cichocki N."/>
            <person name="Veneault-Fourrey C."/>
            <person name="LaButti K."/>
            <person name="Lindquist E.A."/>
            <person name="Lipzen A."/>
            <person name="Lundell T."/>
            <person name="Morin E."/>
            <person name="Murat C."/>
            <person name="Sun H."/>
            <person name="Tunlid A."/>
            <person name="Henrissat B."/>
            <person name="Grigoriev I.V."/>
            <person name="Hibbett D.S."/>
            <person name="Martin F."/>
            <person name="Nordberg H.P."/>
            <person name="Cantor M.N."/>
            <person name="Hua S.X."/>
        </authorList>
    </citation>
    <scope>NUCLEOTIDE SEQUENCE [LARGE SCALE GENOMIC DNA]</scope>
    <source>
        <strain evidence="1 2">Foug A</strain>
    </source>
</reference>
<dbReference type="HOGENOM" id="CLU_2607430_0_0_1"/>
<evidence type="ECO:0000313" key="1">
    <source>
        <dbReference type="EMBL" id="KIM50081.1"/>
    </source>
</evidence>
<keyword evidence="2" id="KW-1185">Reference proteome</keyword>
<gene>
    <name evidence="1" type="ORF">SCLCIDRAFT_34679</name>
</gene>
<proteinExistence type="predicted"/>
<protein>
    <submittedName>
        <fullName evidence="1">Uncharacterized protein</fullName>
    </submittedName>
</protein>